<comment type="caution">
    <text evidence="3">The sequence shown here is derived from an EMBL/GenBank/DDBJ whole genome shotgun (WGS) entry which is preliminary data.</text>
</comment>
<gene>
    <name evidence="3" type="ORF">LCGC14_0725700</name>
</gene>
<reference evidence="3" key="1">
    <citation type="journal article" date="2015" name="Nature">
        <title>Complex archaea that bridge the gap between prokaryotes and eukaryotes.</title>
        <authorList>
            <person name="Spang A."/>
            <person name="Saw J.H."/>
            <person name="Jorgensen S.L."/>
            <person name="Zaremba-Niedzwiedzka K."/>
            <person name="Martijn J."/>
            <person name="Lind A.E."/>
            <person name="van Eijk R."/>
            <person name="Schleper C."/>
            <person name="Guy L."/>
            <person name="Ettema T.J."/>
        </authorList>
    </citation>
    <scope>NUCLEOTIDE SEQUENCE</scope>
</reference>
<feature type="domain" description="Phage tail tape measure protein" evidence="2">
    <location>
        <begin position="74"/>
        <end position="257"/>
    </location>
</feature>
<protein>
    <recommendedName>
        <fullName evidence="2">Phage tail tape measure protein domain-containing protein</fullName>
    </recommendedName>
</protein>
<dbReference type="InterPro" id="IPR010090">
    <property type="entry name" value="Phage_tape_meas"/>
</dbReference>
<dbReference type="EMBL" id="LAZR01001663">
    <property type="protein sequence ID" value="KKN41179.1"/>
    <property type="molecule type" value="Genomic_DNA"/>
</dbReference>
<dbReference type="Pfam" id="PF10145">
    <property type="entry name" value="PhageMin_Tail"/>
    <property type="match status" value="1"/>
</dbReference>
<dbReference type="PANTHER" id="PTHR37813:SF1">
    <property type="entry name" value="FELS-2 PROPHAGE PROTEIN"/>
    <property type="match status" value="1"/>
</dbReference>
<feature type="non-terminal residue" evidence="3">
    <location>
        <position position="579"/>
    </location>
</feature>
<evidence type="ECO:0000313" key="3">
    <source>
        <dbReference type="EMBL" id="KKN41179.1"/>
    </source>
</evidence>
<dbReference type="AlphaFoldDB" id="A0A0F9QF80"/>
<name>A0A0F9QF80_9ZZZZ</name>
<dbReference type="NCBIfam" id="TIGR01760">
    <property type="entry name" value="tape_meas_TP901"/>
    <property type="match status" value="1"/>
</dbReference>
<dbReference type="PANTHER" id="PTHR37813">
    <property type="entry name" value="FELS-2 PROPHAGE PROTEIN"/>
    <property type="match status" value="1"/>
</dbReference>
<evidence type="ECO:0000259" key="2">
    <source>
        <dbReference type="Pfam" id="PF10145"/>
    </source>
</evidence>
<organism evidence="3">
    <name type="scientific">marine sediment metagenome</name>
    <dbReference type="NCBI Taxonomy" id="412755"/>
    <lineage>
        <taxon>unclassified sequences</taxon>
        <taxon>metagenomes</taxon>
        <taxon>ecological metagenomes</taxon>
    </lineage>
</organism>
<proteinExistence type="predicted"/>
<keyword evidence="1" id="KW-1188">Viral release from host cell</keyword>
<accession>A0A0F9QF80</accession>
<sequence>MAEKLIVRIGANTAGFNSGLRKAGQSVKQWAKRATIALTAVVTVSALIGAKFEQSLKLAGAIAGATGKDFAALEKEARRLGKTTAFTATQAAEGMTNLARTGLKTQEIIKTTGIALEFAGAHATDLGQSTQILAAAMNVFEIESAGARRIADTFTFALDNSLLTVDRLREGMKNASAMGAVLGSSIEETTTALAFFVNMGLEGSRAGMQFRMAMQALIKQGPGVRRALKAMNLEFADVNPLTHDFGEILQFVADKIPATAEGLKHSIGLFGRAGTFMAALGKKVRGSTLDFDAFVQSMKDSQTEAGLTSKRYAIMMDTFRGQWKILWSAIQELGLSVFSVYKDQGKIVFKFLADNVVKMADFINKNRFVIMTAILETSQTLLSKFDSVIMAVGQVVAAFAFAFAEVKRVFFGKFSESFKTHILEPLGVTKKWLKEKFHVAWKFYFGKQGLVTKVSEDFNKGFSKESKEAYIKTLKEFKKFAGKNVALQKKLSKEIVRLKKQEAKRITDLELEKIEAAKKAAKKMTEDGTDAAKKVSVAYGDSMLAIQGDNDDMVQNWGDSMVDMAQDGASMGADIEDSF</sequence>
<evidence type="ECO:0000256" key="1">
    <source>
        <dbReference type="ARBA" id="ARBA00022612"/>
    </source>
</evidence>